<proteinExistence type="inferred from homology"/>
<evidence type="ECO:0000256" key="7">
    <source>
        <dbReference type="SAM" id="Phobius"/>
    </source>
</evidence>
<evidence type="ECO:0000256" key="1">
    <source>
        <dbReference type="ARBA" id="ARBA00004651"/>
    </source>
</evidence>
<reference evidence="9" key="1">
    <citation type="submission" date="2023-06" db="EMBL/GenBank/DDBJ databases">
        <title>Gordonia sp. nov. and Pseudochrobactrum sp. nov., two species isolated from the burying beetle Nicrophorus vespilloides.</title>
        <authorList>
            <person name="Poehlein A."/>
            <person name="Guzman J."/>
            <person name="Daniel R."/>
            <person name="Vilcinskas A."/>
        </authorList>
    </citation>
    <scope>NUCLEOTIDE SEQUENCE</scope>
    <source>
        <strain evidence="9">MP11Mi</strain>
    </source>
</reference>
<keyword evidence="3" id="KW-1003">Cell membrane</keyword>
<dbReference type="PANTHER" id="PTHR43077">
    <property type="entry name" value="TRANSPORT PERMEASE YVFS-RELATED"/>
    <property type="match status" value="1"/>
</dbReference>
<accession>A0AA97CRJ1</accession>
<feature type="domain" description="DUF3533" evidence="8">
    <location>
        <begin position="35"/>
        <end position="415"/>
    </location>
</feature>
<evidence type="ECO:0000256" key="3">
    <source>
        <dbReference type="ARBA" id="ARBA00022475"/>
    </source>
</evidence>
<evidence type="ECO:0000256" key="5">
    <source>
        <dbReference type="ARBA" id="ARBA00022989"/>
    </source>
</evidence>
<protein>
    <recommendedName>
        <fullName evidence="8">DUF3533 domain-containing protein</fullName>
    </recommendedName>
</protein>
<feature type="transmembrane region" description="Helical" evidence="7">
    <location>
        <begin position="29"/>
        <end position="49"/>
    </location>
</feature>
<dbReference type="Pfam" id="PF12051">
    <property type="entry name" value="DUF3533"/>
    <property type="match status" value="1"/>
</dbReference>
<sequence length="445" mass="46613">MTDADADQAAPAESSEHDERRAALRSWKLWLAPVIAVVIAMGAMAGLYLSSILDPVKNLSSFPIAVVNEDQGATGPTGHQNLGDTMQATIEKQVDPDKVSLERLSWADAQEKMRDGDTYGTIRVPADFTAKTMALAEGAVTPAPVERPQIIVYANPRSGTMGSSLVTALSKEALAEMNKQIGDQLTAAVTKQVSAMTPPPTISGAAATILAAPIDIVSTNFEALPSGTGMGLSAFYFALLVLLAGFTGAMLINSLVDSSLGYTASEIGPRVIVRKSLDLTRTSVLLIKWSIMVVASLVVSGVYVGIAAALDMPIDHGWALWAYSALAASAVGITAMAVISAFGTIGLLINMFLFIFLGLPSAGATTPIQAAPGFFAWLASFEPLHQVYEAIRAILYFDARGSAGLTHGLIMTVVGLAIGVALGLGVNWYYDHKGLSRATVAELGQ</sequence>
<keyword evidence="5 7" id="KW-1133">Transmembrane helix</keyword>
<dbReference type="InterPro" id="IPR022703">
    <property type="entry name" value="DUF3533"/>
</dbReference>
<keyword evidence="4 7" id="KW-0812">Transmembrane</keyword>
<feature type="transmembrane region" description="Helical" evidence="7">
    <location>
        <begin position="351"/>
        <end position="378"/>
    </location>
</feature>
<dbReference type="GO" id="GO:0005886">
    <property type="term" value="C:plasma membrane"/>
    <property type="evidence" value="ECO:0007669"/>
    <property type="project" value="UniProtKB-SubCell"/>
</dbReference>
<dbReference type="RefSeq" id="WP_420040356.1">
    <property type="nucleotide sequence ID" value="NZ_CP128986.1"/>
</dbReference>
<feature type="transmembrane region" description="Helical" evidence="7">
    <location>
        <begin position="318"/>
        <end position="339"/>
    </location>
</feature>
<evidence type="ECO:0000259" key="8">
    <source>
        <dbReference type="Pfam" id="PF12051"/>
    </source>
</evidence>
<dbReference type="AlphaFoldDB" id="A0AA97CRJ1"/>
<feature type="transmembrane region" description="Helical" evidence="7">
    <location>
        <begin position="234"/>
        <end position="256"/>
    </location>
</feature>
<comment type="similarity">
    <text evidence="2">Belongs to the ABC-2 integral membrane protein family.</text>
</comment>
<gene>
    <name evidence="9" type="ORF">MP11Mi_00700</name>
</gene>
<feature type="transmembrane region" description="Helical" evidence="7">
    <location>
        <begin position="284"/>
        <end position="306"/>
    </location>
</feature>
<evidence type="ECO:0000256" key="2">
    <source>
        <dbReference type="ARBA" id="ARBA00007783"/>
    </source>
</evidence>
<evidence type="ECO:0000256" key="4">
    <source>
        <dbReference type="ARBA" id="ARBA00022692"/>
    </source>
</evidence>
<dbReference type="InterPro" id="IPR051328">
    <property type="entry name" value="T7SS_ABC-Transporter"/>
</dbReference>
<dbReference type="Gene3D" id="3.40.1710.10">
    <property type="entry name" value="abc type-2 transporter like domain"/>
    <property type="match status" value="1"/>
</dbReference>
<name>A0AA97CRJ1_9ACTN</name>
<evidence type="ECO:0000313" key="9">
    <source>
        <dbReference type="EMBL" id="WOC11009.1"/>
    </source>
</evidence>
<dbReference type="PANTHER" id="PTHR43077:SF8">
    <property type="entry name" value="DOXORUBICIN RESISTANCE ABC TRANSPORTER PERMEASE PROTEIN DRRB"/>
    <property type="match status" value="1"/>
</dbReference>
<comment type="subcellular location">
    <subcellularLocation>
        <location evidence="1">Cell membrane</location>
        <topology evidence="1">Multi-pass membrane protein</topology>
    </subcellularLocation>
</comment>
<organism evidence="9">
    <name type="scientific">Gordonia sp. MP11Mi</name>
    <dbReference type="NCBI Taxonomy" id="3022769"/>
    <lineage>
        <taxon>Bacteria</taxon>
        <taxon>Bacillati</taxon>
        <taxon>Actinomycetota</taxon>
        <taxon>Actinomycetes</taxon>
        <taxon>Mycobacteriales</taxon>
        <taxon>Gordoniaceae</taxon>
        <taxon>Gordonia</taxon>
    </lineage>
</organism>
<dbReference type="EMBL" id="CP128986">
    <property type="protein sequence ID" value="WOC11009.1"/>
    <property type="molecule type" value="Genomic_DNA"/>
</dbReference>
<evidence type="ECO:0000256" key="6">
    <source>
        <dbReference type="ARBA" id="ARBA00023136"/>
    </source>
</evidence>
<feature type="transmembrane region" description="Helical" evidence="7">
    <location>
        <begin position="409"/>
        <end position="430"/>
    </location>
</feature>
<keyword evidence="6 7" id="KW-0472">Membrane</keyword>